<comment type="caution">
    <text evidence="1">The sequence shown here is derived from an EMBL/GenBank/DDBJ whole genome shotgun (WGS) entry which is preliminary data.</text>
</comment>
<dbReference type="InterPro" id="IPR011990">
    <property type="entry name" value="TPR-like_helical_dom_sf"/>
</dbReference>
<dbReference type="Pfam" id="PF13432">
    <property type="entry name" value="TPR_16"/>
    <property type="match status" value="1"/>
</dbReference>
<protein>
    <recommendedName>
        <fullName evidence="3">Tetratricopeptide repeat-containing protein</fullName>
    </recommendedName>
</protein>
<reference evidence="2" key="1">
    <citation type="journal article" date="2019" name="Int. J. Syst. Evol. Microbiol.">
        <title>The Global Catalogue of Microorganisms (GCM) 10K type strain sequencing project: providing services to taxonomists for standard genome sequencing and annotation.</title>
        <authorList>
            <consortium name="The Broad Institute Genomics Platform"/>
            <consortium name="The Broad Institute Genome Sequencing Center for Infectious Disease"/>
            <person name="Wu L."/>
            <person name="Ma J."/>
        </authorList>
    </citation>
    <scope>NUCLEOTIDE SEQUENCE [LARGE SCALE GENOMIC DNA]</scope>
    <source>
        <strain evidence="2">JCM 3296</strain>
    </source>
</reference>
<dbReference type="SUPFAM" id="SSF81901">
    <property type="entry name" value="HCP-like"/>
    <property type="match status" value="1"/>
</dbReference>
<gene>
    <name evidence="1" type="ORF">GCM10010178_76080</name>
</gene>
<sequence length="344" mass="37798">MLLGAMSCECFHCVAYRVVHNESQSRDFILSVAGTTCPLCGVRTEEFYLVADTVDIQHVESGTGTWNLATGPDGGYAGFGGKQENASRGTSSAAQRLRRQLAEQADQEKQRMCRLITDSAQAGVAFTVGDKAEQDGRLDQARRAFEVCAGTGGRESFQAALRLGQLWESEQDHRSAARWYRQAADAPDAELRAAANLLLGSARQKIGEVDAAERAYQRAVDCGTGSLQALAALRVGMSRHDRGDRTGARDAYERVIALEDEVASPDAALNLGALEEEAGNWERARELWDYAHSCGALETSRLAAFNLGRYWAHRGKRRRARKFYRIAEHSENPEIAVRAARESR</sequence>
<organism evidence="1 2">
    <name type="scientific">Lentzea flava</name>
    <dbReference type="NCBI Taxonomy" id="103732"/>
    <lineage>
        <taxon>Bacteria</taxon>
        <taxon>Bacillati</taxon>
        <taxon>Actinomycetota</taxon>
        <taxon>Actinomycetes</taxon>
        <taxon>Pseudonocardiales</taxon>
        <taxon>Pseudonocardiaceae</taxon>
        <taxon>Lentzea</taxon>
    </lineage>
</organism>
<evidence type="ECO:0000313" key="2">
    <source>
        <dbReference type="Proteomes" id="UP000649573"/>
    </source>
</evidence>
<dbReference type="RefSeq" id="WP_189258632.1">
    <property type="nucleotide sequence ID" value="NZ_BMRE01000053.1"/>
</dbReference>
<dbReference type="Proteomes" id="UP000649573">
    <property type="component" value="Unassembled WGS sequence"/>
</dbReference>
<dbReference type="Gene3D" id="1.25.40.10">
    <property type="entry name" value="Tetratricopeptide repeat domain"/>
    <property type="match status" value="1"/>
</dbReference>
<evidence type="ECO:0008006" key="3">
    <source>
        <dbReference type="Google" id="ProtNLM"/>
    </source>
</evidence>
<proteinExistence type="predicted"/>
<dbReference type="EMBL" id="BMRE01000053">
    <property type="protein sequence ID" value="GGU73357.1"/>
    <property type="molecule type" value="Genomic_DNA"/>
</dbReference>
<name>A0ABQ2V948_9PSEU</name>
<keyword evidence="2" id="KW-1185">Reference proteome</keyword>
<evidence type="ECO:0000313" key="1">
    <source>
        <dbReference type="EMBL" id="GGU73357.1"/>
    </source>
</evidence>
<accession>A0ABQ2V948</accession>